<gene>
    <name evidence="3" type="ORF">LX83_003585</name>
</gene>
<dbReference type="Pfam" id="PF08924">
    <property type="entry name" value="Rv2525c_GlyHyd-like"/>
    <property type="match status" value="1"/>
</dbReference>
<feature type="region of interest" description="Disordered" evidence="1">
    <location>
        <begin position="195"/>
        <end position="236"/>
    </location>
</feature>
<dbReference type="InterPro" id="IPR017853">
    <property type="entry name" value="GH"/>
</dbReference>
<comment type="caution">
    <text evidence="3">The sequence shown here is derived from an EMBL/GenBank/DDBJ whole genome shotgun (WGS) entry which is preliminary data.</text>
</comment>
<dbReference type="Gene3D" id="3.20.20.80">
    <property type="entry name" value="Glycosidases"/>
    <property type="match status" value="1"/>
</dbReference>
<dbReference type="SUPFAM" id="SSF51445">
    <property type="entry name" value="(Trans)glycosidases"/>
    <property type="match status" value="1"/>
</dbReference>
<sequence>MSRGLDYSTGPPSAAAVRAAGYEFVVRYVSRPGNPKNITAPEFADLTGNGVAVALVFETTAERALSGYAGGAADARTAADQASGVGMPGDRPIYFAVDFDAQPNQLGVIDDYLRGAASVIGSRRVGVYGSQLVTRHCLDVGSTHFAWQSAAWRGGDGSAGPPDRRVHLFQRRDTVQVDGVSCVVNDSNATDFGQWPKGAGSVSKDNDATVTVAGSGPSGKDRPGEGVEATAVSGTAPPAPVAAAEPVLVELASANQAPANQPPATQAPAEPAARHGVLTDYAVSFLRTAVPSLWGAAVAYLVSLGVLPSGWSEQVETISTTVLVPVCISAVYAVARWLENRAWFPNWASRILLGSKRKPNYSS</sequence>
<name>A0AAE3GFE5_9PSEU</name>
<dbReference type="AlphaFoldDB" id="A0AAE3GFE5"/>
<reference evidence="3" key="1">
    <citation type="submission" date="2022-06" db="EMBL/GenBank/DDBJ databases">
        <title>Genomic Encyclopedia of Archaeal and Bacterial Type Strains, Phase II (KMG-II): from individual species to whole genera.</title>
        <authorList>
            <person name="Goeker M."/>
        </authorList>
    </citation>
    <scope>NUCLEOTIDE SEQUENCE</scope>
    <source>
        <strain evidence="3">DSM 43935</strain>
    </source>
</reference>
<evidence type="ECO:0000259" key="2">
    <source>
        <dbReference type="Pfam" id="PF08924"/>
    </source>
</evidence>
<dbReference type="Proteomes" id="UP001206128">
    <property type="component" value="Unassembled WGS sequence"/>
</dbReference>
<dbReference type="InterPro" id="IPR015020">
    <property type="entry name" value="Rv2525c-like_Glyco_Hydro-like"/>
</dbReference>
<accession>A0AAE3GFE5</accession>
<keyword evidence="4" id="KW-1185">Reference proteome</keyword>
<dbReference type="EMBL" id="JAMTCK010000008">
    <property type="protein sequence ID" value="MCP2166713.1"/>
    <property type="molecule type" value="Genomic_DNA"/>
</dbReference>
<protein>
    <recommendedName>
        <fullName evidence="2">Rv2525c-like glycoside hydrolase-like domain-containing protein</fullName>
    </recommendedName>
</protein>
<organism evidence="3 4">
    <name type="scientific">Goodfellowiella coeruleoviolacea</name>
    <dbReference type="NCBI Taxonomy" id="334858"/>
    <lineage>
        <taxon>Bacteria</taxon>
        <taxon>Bacillati</taxon>
        <taxon>Actinomycetota</taxon>
        <taxon>Actinomycetes</taxon>
        <taxon>Pseudonocardiales</taxon>
        <taxon>Pseudonocardiaceae</taxon>
        <taxon>Goodfellowiella</taxon>
    </lineage>
</organism>
<evidence type="ECO:0000313" key="3">
    <source>
        <dbReference type="EMBL" id="MCP2166713.1"/>
    </source>
</evidence>
<evidence type="ECO:0000256" key="1">
    <source>
        <dbReference type="SAM" id="MobiDB-lite"/>
    </source>
</evidence>
<dbReference type="RefSeq" id="WP_253772871.1">
    <property type="nucleotide sequence ID" value="NZ_JAMTCK010000008.1"/>
</dbReference>
<evidence type="ECO:0000313" key="4">
    <source>
        <dbReference type="Proteomes" id="UP001206128"/>
    </source>
</evidence>
<feature type="domain" description="Rv2525c-like glycoside hydrolase-like" evidence="2">
    <location>
        <begin position="16"/>
        <end position="167"/>
    </location>
</feature>
<proteinExistence type="predicted"/>